<proteinExistence type="predicted"/>
<name>A0AAD9K9N8_9ANNE</name>
<evidence type="ECO:0000313" key="2">
    <source>
        <dbReference type="EMBL" id="KAK2167673.1"/>
    </source>
</evidence>
<dbReference type="InterPro" id="IPR027417">
    <property type="entry name" value="P-loop_NTPase"/>
</dbReference>
<dbReference type="EMBL" id="JAODUP010000025">
    <property type="protein sequence ID" value="KAK2167673.1"/>
    <property type="molecule type" value="Genomic_DNA"/>
</dbReference>
<comment type="caution">
    <text evidence="2">The sequence shown here is derived from an EMBL/GenBank/DDBJ whole genome shotgun (WGS) entry which is preliminary data.</text>
</comment>
<sequence length="164" mass="18497">MGVTRYDPGQIKVSSLPRYVCPDLTNQEGYWARALNEKYADNGNRITFYINKSGQLHYFVNKEDKGILLNNLPTNKQLWLLFDIYGSTTSAKFIQPDEAPVEIVARGPEALQAFHIACESGTQPVFRTRLMLVGQDGVGKTSLKKALIGQRLVEFFVVRIICQL</sequence>
<dbReference type="PROSITE" id="PS51065">
    <property type="entry name" value="NHR"/>
    <property type="match status" value="1"/>
</dbReference>
<keyword evidence="3" id="KW-1185">Reference proteome</keyword>
<reference evidence="2" key="1">
    <citation type="journal article" date="2023" name="Mol. Biol. Evol.">
        <title>Third-Generation Sequencing Reveals the Adaptive Role of the Epigenome in Three Deep-Sea Polychaetes.</title>
        <authorList>
            <person name="Perez M."/>
            <person name="Aroh O."/>
            <person name="Sun Y."/>
            <person name="Lan Y."/>
            <person name="Juniper S.K."/>
            <person name="Young C.R."/>
            <person name="Angers B."/>
            <person name="Qian P.Y."/>
        </authorList>
    </citation>
    <scope>NUCLEOTIDE SEQUENCE</scope>
    <source>
        <strain evidence="2">P08H-3</strain>
    </source>
</reference>
<gene>
    <name evidence="2" type="ORF">LSH36_25g02028</name>
</gene>
<evidence type="ECO:0000313" key="3">
    <source>
        <dbReference type="Proteomes" id="UP001208570"/>
    </source>
</evidence>
<dbReference type="PANTHER" id="PTHR12429:SF6">
    <property type="entry name" value="PROTEIN NEURALIZED"/>
    <property type="match status" value="1"/>
</dbReference>
<evidence type="ECO:0000259" key="1">
    <source>
        <dbReference type="PROSITE" id="PS51065"/>
    </source>
</evidence>
<dbReference type="Pfam" id="PF07177">
    <property type="entry name" value="Neuralized"/>
    <property type="match status" value="1"/>
</dbReference>
<organism evidence="2 3">
    <name type="scientific">Paralvinella palmiformis</name>
    <dbReference type="NCBI Taxonomy" id="53620"/>
    <lineage>
        <taxon>Eukaryota</taxon>
        <taxon>Metazoa</taxon>
        <taxon>Spiralia</taxon>
        <taxon>Lophotrochozoa</taxon>
        <taxon>Annelida</taxon>
        <taxon>Polychaeta</taxon>
        <taxon>Sedentaria</taxon>
        <taxon>Canalipalpata</taxon>
        <taxon>Terebellida</taxon>
        <taxon>Terebelliformia</taxon>
        <taxon>Alvinellidae</taxon>
        <taxon>Paralvinella</taxon>
    </lineage>
</organism>
<accession>A0AAD9K9N8</accession>
<dbReference type="Gene3D" id="2.60.120.920">
    <property type="match status" value="1"/>
</dbReference>
<dbReference type="InterPro" id="IPR037962">
    <property type="entry name" value="Neuralized"/>
</dbReference>
<feature type="domain" description="NHR" evidence="1">
    <location>
        <begin position="1"/>
        <end position="96"/>
    </location>
</feature>
<dbReference type="InterPro" id="IPR006573">
    <property type="entry name" value="NHR_dom"/>
</dbReference>
<dbReference type="PANTHER" id="PTHR12429">
    <property type="entry name" value="NEURALIZED"/>
    <property type="match status" value="1"/>
</dbReference>
<protein>
    <recommendedName>
        <fullName evidence="1">NHR domain-containing protein</fullName>
    </recommendedName>
</protein>
<dbReference type="SUPFAM" id="SSF52540">
    <property type="entry name" value="P-loop containing nucleoside triphosphate hydrolases"/>
    <property type="match status" value="1"/>
</dbReference>
<dbReference type="InterPro" id="IPR043136">
    <property type="entry name" value="B30.2/SPRY_sf"/>
</dbReference>
<dbReference type="GO" id="GO:0061630">
    <property type="term" value="F:ubiquitin protein ligase activity"/>
    <property type="evidence" value="ECO:0007669"/>
    <property type="project" value="TreeGrafter"/>
</dbReference>
<dbReference type="AlphaFoldDB" id="A0AAD9K9N8"/>
<dbReference type="Proteomes" id="UP001208570">
    <property type="component" value="Unassembled WGS sequence"/>
</dbReference>